<dbReference type="SUPFAM" id="SSF56399">
    <property type="entry name" value="ADP-ribosylation"/>
    <property type="match status" value="1"/>
</dbReference>
<proteinExistence type="predicted"/>
<evidence type="ECO:0000313" key="2">
    <source>
        <dbReference type="Proteomes" id="UP000022910"/>
    </source>
</evidence>
<reference evidence="1 2" key="1">
    <citation type="submission" date="2014-02" db="EMBL/GenBank/DDBJ databases">
        <title>Single nucleus genome sequencing reveals high similarity among nuclei of an endomycorrhizal fungus.</title>
        <authorList>
            <person name="Lin K."/>
            <person name="Geurts R."/>
            <person name="Zhang Z."/>
            <person name="Limpens E."/>
            <person name="Saunders D.G."/>
            <person name="Mu D."/>
            <person name="Pang E."/>
            <person name="Cao H."/>
            <person name="Cha H."/>
            <person name="Lin T."/>
            <person name="Zhou Q."/>
            <person name="Shang Y."/>
            <person name="Li Y."/>
            <person name="Ivanov S."/>
            <person name="Sharma T."/>
            <person name="Velzen R.V."/>
            <person name="Ruijter N.D."/>
            <person name="Aanen D.K."/>
            <person name="Win J."/>
            <person name="Kamoun S."/>
            <person name="Bisseling T."/>
            <person name="Huang S."/>
        </authorList>
    </citation>
    <scope>NUCLEOTIDE SEQUENCE [LARGE SCALE GENOMIC DNA]</scope>
    <source>
        <strain evidence="2">DAOM197198w</strain>
    </source>
</reference>
<keyword evidence="2" id="KW-1185">Reference proteome</keyword>
<dbReference type="Proteomes" id="UP000022910">
    <property type="component" value="Unassembled WGS sequence"/>
</dbReference>
<accession>A0A015IG63</accession>
<gene>
    <name evidence="1" type="ORF">RirG_248050</name>
</gene>
<dbReference type="HOGENOM" id="CLU_1034942_0_0_1"/>
<name>A0A015IG63_RHIIW</name>
<dbReference type="STRING" id="1432141.A0A015IG63"/>
<evidence type="ECO:0000313" key="1">
    <source>
        <dbReference type="EMBL" id="EXX53005.1"/>
    </source>
</evidence>
<organism evidence="1 2">
    <name type="scientific">Rhizophagus irregularis (strain DAOM 197198w)</name>
    <name type="common">Glomus intraradices</name>
    <dbReference type="NCBI Taxonomy" id="1432141"/>
    <lineage>
        <taxon>Eukaryota</taxon>
        <taxon>Fungi</taxon>
        <taxon>Fungi incertae sedis</taxon>
        <taxon>Mucoromycota</taxon>
        <taxon>Glomeromycotina</taxon>
        <taxon>Glomeromycetes</taxon>
        <taxon>Glomerales</taxon>
        <taxon>Glomeraceae</taxon>
        <taxon>Rhizophagus</taxon>
    </lineage>
</organism>
<comment type="caution">
    <text evidence="1">The sequence shown here is derived from an EMBL/GenBank/DDBJ whole genome shotgun (WGS) entry which is preliminary data.</text>
</comment>
<dbReference type="AlphaFoldDB" id="A0A015IG63"/>
<protein>
    <submittedName>
        <fullName evidence="1">Uncharacterized protein</fullName>
    </submittedName>
</protein>
<dbReference type="EMBL" id="JEMT01029124">
    <property type="protein sequence ID" value="EXX53005.1"/>
    <property type="molecule type" value="Genomic_DNA"/>
</dbReference>
<sequence length="289" mass="33203">MSKETKRESINDNLEMILSCKQVRKLLSKFSFDYYEIRLWKDQIEIPIGVSMEPFVIREVILHGLYFQHLKLYPEFECKKGQIPSWVNERAASVEPGKLIPGITKRYPDHIIIYKVQKPPKYRDQTTMLEPLKIKPNQRFLYHGVRTSIIIPFFIAYARPYSNAINNEFGPGIYCTPNFDVAVEYSGRNGAIFVYDWSDSGGDSITTKTLSGKEWADTVKGHICIADITRPSPPLHEEDIIQGPITSNNNSIYYHYCNPIQSEKFQIVATTDNGMNALASRLYGIIYLC</sequence>
<dbReference type="OrthoDB" id="2304782at2759"/>